<protein>
    <submittedName>
        <fullName evidence="2">Uncharacterized protein</fullName>
    </submittedName>
</protein>
<reference evidence="2" key="1">
    <citation type="journal article" date="2023" name="G3 (Bethesda)">
        <title>A reference genome for the long-term kleptoplast-retaining sea slug Elysia crispata morphotype clarki.</title>
        <authorList>
            <person name="Eastman K.E."/>
            <person name="Pendleton A.L."/>
            <person name="Shaikh M.A."/>
            <person name="Suttiyut T."/>
            <person name="Ogas R."/>
            <person name="Tomko P."/>
            <person name="Gavelis G."/>
            <person name="Widhalm J.R."/>
            <person name="Wisecaver J.H."/>
        </authorList>
    </citation>
    <scope>NUCLEOTIDE SEQUENCE</scope>
    <source>
        <strain evidence="2">ECLA1</strain>
    </source>
</reference>
<evidence type="ECO:0000313" key="2">
    <source>
        <dbReference type="EMBL" id="KAK3729028.1"/>
    </source>
</evidence>
<comment type="caution">
    <text evidence="2">The sequence shown here is derived from an EMBL/GenBank/DDBJ whole genome shotgun (WGS) entry which is preliminary data.</text>
</comment>
<proteinExistence type="predicted"/>
<evidence type="ECO:0000313" key="3">
    <source>
        <dbReference type="Proteomes" id="UP001283361"/>
    </source>
</evidence>
<sequence length="77" mass="8473">MSVGMDKSCQESCPSNTPSDILLRLFNIHKRTAHPTTAPMATWVKAEKVKLPVISEEPVKNGHTSSRDGQNISSPRK</sequence>
<name>A0AAE0Y0V6_9GAST</name>
<gene>
    <name evidence="2" type="ORF">RRG08_005401</name>
</gene>
<dbReference type="Proteomes" id="UP001283361">
    <property type="component" value="Unassembled WGS sequence"/>
</dbReference>
<keyword evidence="3" id="KW-1185">Reference proteome</keyword>
<feature type="region of interest" description="Disordered" evidence="1">
    <location>
        <begin position="54"/>
        <end position="77"/>
    </location>
</feature>
<dbReference type="EMBL" id="JAWDGP010007160">
    <property type="protein sequence ID" value="KAK3729028.1"/>
    <property type="molecule type" value="Genomic_DNA"/>
</dbReference>
<dbReference type="AlphaFoldDB" id="A0AAE0Y0V6"/>
<organism evidence="2 3">
    <name type="scientific">Elysia crispata</name>
    <name type="common">lettuce slug</name>
    <dbReference type="NCBI Taxonomy" id="231223"/>
    <lineage>
        <taxon>Eukaryota</taxon>
        <taxon>Metazoa</taxon>
        <taxon>Spiralia</taxon>
        <taxon>Lophotrochozoa</taxon>
        <taxon>Mollusca</taxon>
        <taxon>Gastropoda</taxon>
        <taxon>Heterobranchia</taxon>
        <taxon>Euthyneura</taxon>
        <taxon>Panpulmonata</taxon>
        <taxon>Sacoglossa</taxon>
        <taxon>Placobranchoidea</taxon>
        <taxon>Plakobranchidae</taxon>
        <taxon>Elysia</taxon>
    </lineage>
</organism>
<feature type="compositionally biased region" description="Polar residues" evidence="1">
    <location>
        <begin position="62"/>
        <end position="77"/>
    </location>
</feature>
<evidence type="ECO:0000256" key="1">
    <source>
        <dbReference type="SAM" id="MobiDB-lite"/>
    </source>
</evidence>
<accession>A0AAE0Y0V6</accession>